<protein>
    <submittedName>
        <fullName evidence="1">FAD-binding protein</fullName>
    </submittedName>
</protein>
<gene>
    <name evidence="2" type="ORF">G3R41_06795</name>
    <name evidence="1" type="ORF">GCU67_06795</name>
</gene>
<dbReference type="EMBL" id="JAAGWH010000013">
    <property type="protein sequence ID" value="NEK93883.1"/>
    <property type="molecule type" value="Genomic_DNA"/>
</dbReference>
<dbReference type="Pfam" id="PF05834">
    <property type="entry name" value="Lycopene_cycl"/>
    <property type="match status" value="1"/>
</dbReference>
<dbReference type="Proteomes" id="UP000468828">
    <property type="component" value="Unassembled WGS sequence"/>
</dbReference>
<sequence>MTPTVSSRERWDVVVAGAGPAGLAVAAACATRGLRVALVAPHLRPWHQTYCLWADELDAAATALRGPAGGPALGVRYPETVVRTSSGQRSLGRGYARLHNDVVHGLLLDQFATGGGVSLPGTVTSVTEDAVGQQVTLTDGTALTAGLVVDARGGGPGSAQQRAWGERVTGDVGALVPSGSALFMDWVTLRDPATPQPPVFLYGMALDDGTTLLEATSLAARPPVPLPHLRDRLHRLMAEAGLRTAEDPERVAIPLDAAVRRGAGVPVGAAAGLVHPATGYSVATSLRTGSVVADAVQAGADAAAVRALVRGARRRATLGLFALGREVLLGLDEEQTDTFFSTFFTLPPSAWNAYLDTGSPPSAVAATMWRVARALPPAGRRSLATGVVRAARPRRAGGT</sequence>
<dbReference type="SUPFAM" id="SSF51905">
    <property type="entry name" value="FAD/NAD(P)-binding domain"/>
    <property type="match status" value="1"/>
</dbReference>
<name>A0A6P0ESS3_9ACTN</name>
<keyword evidence="3" id="KW-1185">Reference proteome</keyword>
<dbReference type="InterPro" id="IPR036188">
    <property type="entry name" value="FAD/NAD-bd_sf"/>
</dbReference>
<evidence type="ECO:0000313" key="1">
    <source>
        <dbReference type="EMBL" id="NEK93883.1"/>
    </source>
</evidence>
<evidence type="ECO:0000313" key="4">
    <source>
        <dbReference type="Proteomes" id="UP000471152"/>
    </source>
</evidence>
<dbReference type="PANTHER" id="PTHR39757:SF5">
    <property type="entry name" value="OS02G0190600 PROTEIN"/>
    <property type="match status" value="1"/>
</dbReference>
<proteinExistence type="predicted"/>
<reference evidence="2 4" key="2">
    <citation type="submission" date="2020-02" db="EMBL/GenBank/DDBJ databases">
        <title>The WGS of Modestobacter muralis DSM 100205.</title>
        <authorList>
            <person name="Jiang Z."/>
        </authorList>
    </citation>
    <scope>NUCLEOTIDE SEQUENCE [LARGE SCALE GENOMIC DNA]</scope>
    <source>
        <strain evidence="2 4">DSM 100205</strain>
    </source>
</reference>
<dbReference type="RefSeq" id="WP_163610271.1">
    <property type="nucleotide sequence ID" value="NZ_JAAGWB010000013.1"/>
</dbReference>
<evidence type="ECO:0000313" key="2">
    <source>
        <dbReference type="EMBL" id="NEN50650.1"/>
    </source>
</evidence>
<comment type="caution">
    <text evidence="1">The sequence shown here is derived from an EMBL/GenBank/DDBJ whole genome shotgun (WGS) entry which is preliminary data.</text>
</comment>
<reference evidence="1 3" key="1">
    <citation type="submission" date="2020-01" db="EMBL/GenBank/DDBJ databases">
        <title>the WGS Modestobacter muralis CPCC 204518.</title>
        <authorList>
            <person name="Jiang Z."/>
        </authorList>
    </citation>
    <scope>NUCLEOTIDE SEQUENCE [LARGE SCALE GENOMIC DNA]</scope>
    <source>
        <strain evidence="1 3">DSM 100205</strain>
    </source>
</reference>
<accession>A0A6P0ESS3</accession>
<evidence type="ECO:0000313" key="3">
    <source>
        <dbReference type="Proteomes" id="UP000468828"/>
    </source>
</evidence>
<organism evidence="1 3">
    <name type="scientific">Modestobacter muralis</name>
    <dbReference type="NCBI Taxonomy" id="1608614"/>
    <lineage>
        <taxon>Bacteria</taxon>
        <taxon>Bacillati</taxon>
        <taxon>Actinomycetota</taxon>
        <taxon>Actinomycetes</taxon>
        <taxon>Geodermatophilales</taxon>
        <taxon>Geodermatophilaceae</taxon>
        <taxon>Modestobacter</taxon>
    </lineage>
</organism>
<dbReference type="Gene3D" id="3.50.50.60">
    <property type="entry name" value="FAD/NAD(P)-binding domain"/>
    <property type="match status" value="1"/>
</dbReference>
<dbReference type="Proteomes" id="UP000471152">
    <property type="component" value="Unassembled WGS sequence"/>
</dbReference>
<dbReference type="AlphaFoldDB" id="A0A6P0ESS3"/>
<dbReference type="EMBL" id="JAAGWB010000013">
    <property type="protein sequence ID" value="NEN50650.1"/>
    <property type="molecule type" value="Genomic_DNA"/>
</dbReference>
<dbReference type="PANTHER" id="PTHR39757">
    <property type="match status" value="1"/>
</dbReference>